<accession>A0A6L6INI7</accession>
<evidence type="ECO:0000313" key="1">
    <source>
        <dbReference type="EMBL" id="MTH48069.1"/>
    </source>
</evidence>
<evidence type="ECO:0000313" key="2">
    <source>
        <dbReference type="Proteomes" id="UP000477739"/>
    </source>
</evidence>
<protein>
    <submittedName>
        <fullName evidence="1">Uncharacterized protein</fullName>
    </submittedName>
</protein>
<dbReference type="EMBL" id="WMJZ01000028">
    <property type="protein sequence ID" value="MTH48069.1"/>
    <property type="molecule type" value="Genomic_DNA"/>
</dbReference>
<reference evidence="1 2" key="1">
    <citation type="submission" date="2019-11" db="EMBL/GenBank/DDBJ databases">
        <title>Escherichia alba sp. nov. isolated from the gut of plastic-eating superworms Zophobas atratus.</title>
        <authorList>
            <person name="Yang Y."/>
        </authorList>
    </citation>
    <scope>NUCLEOTIDE SEQUENCE [LARGE SCALE GENOMIC DNA]</scope>
    <source>
        <strain evidence="2">BIT-B35</strain>
    </source>
</reference>
<sequence>MDLANNGVGISCGMTFKRCDNVCIEKYNNDELPMPGEGSMLPSSNVAASDY</sequence>
<dbReference type="Proteomes" id="UP000477739">
    <property type="component" value="Unassembled WGS sequence"/>
</dbReference>
<comment type="caution">
    <text evidence="1">The sequence shown here is derived from an EMBL/GenBank/DDBJ whole genome shotgun (WGS) entry which is preliminary data.</text>
</comment>
<name>A0A6L6INI7_9ENTR</name>
<proteinExistence type="predicted"/>
<organism evidence="1 2">
    <name type="scientific">Intestinirhabdus alba</name>
    <dbReference type="NCBI Taxonomy" id="2899544"/>
    <lineage>
        <taxon>Bacteria</taxon>
        <taxon>Pseudomonadati</taxon>
        <taxon>Pseudomonadota</taxon>
        <taxon>Gammaproteobacteria</taxon>
        <taxon>Enterobacterales</taxon>
        <taxon>Enterobacteriaceae</taxon>
        <taxon>Intestinirhabdus</taxon>
    </lineage>
</organism>
<gene>
    <name evidence="1" type="ORF">GJV78_17720</name>
</gene>
<keyword evidence="2" id="KW-1185">Reference proteome</keyword>
<dbReference type="AlphaFoldDB" id="A0A6L6INI7"/>
<dbReference type="RefSeq" id="WP_155109584.1">
    <property type="nucleotide sequence ID" value="NZ_WMJZ01000028.1"/>
</dbReference>